<reference evidence="1 2" key="1">
    <citation type="submission" date="2019-05" db="EMBL/GenBank/DDBJ databases">
        <title>Another draft genome of Portunus trituberculatus and its Hox gene families provides insights of decapod evolution.</title>
        <authorList>
            <person name="Jeong J.-H."/>
            <person name="Song I."/>
            <person name="Kim S."/>
            <person name="Choi T."/>
            <person name="Kim D."/>
            <person name="Ryu S."/>
            <person name="Kim W."/>
        </authorList>
    </citation>
    <scope>NUCLEOTIDE SEQUENCE [LARGE SCALE GENOMIC DNA]</scope>
    <source>
        <tissue evidence="1">Muscle</tissue>
    </source>
</reference>
<dbReference type="AlphaFoldDB" id="A0A5B7G3P1"/>
<accession>A0A5B7G3P1</accession>
<name>A0A5B7G3P1_PORTR</name>
<comment type="caution">
    <text evidence="1">The sequence shown here is derived from an EMBL/GenBank/DDBJ whole genome shotgun (WGS) entry which is preliminary data.</text>
</comment>
<gene>
    <name evidence="1" type="ORF">E2C01_048389</name>
</gene>
<dbReference type="EMBL" id="VSRR010012380">
    <property type="protein sequence ID" value="MPC54471.1"/>
    <property type="molecule type" value="Genomic_DNA"/>
</dbReference>
<keyword evidence="2" id="KW-1185">Reference proteome</keyword>
<proteinExistence type="predicted"/>
<dbReference type="Proteomes" id="UP000324222">
    <property type="component" value="Unassembled WGS sequence"/>
</dbReference>
<sequence>MKKVVWTKWRRRPLLAYPVFDKRVSVRRGGWAERQHRDSRRGRPCCERVRVRVPESGEANGRGS</sequence>
<evidence type="ECO:0000313" key="1">
    <source>
        <dbReference type="EMBL" id="MPC54471.1"/>
    </source>
</evidence>
<protein>
    <submittedName>
        <fullName evidence="1">Uncharacterized protein</fullName>
    </submittedName>
</protein>
<organism evidence="1 2">
    <name type="scientific">Portunus trituberculatus</name>
    <name type="common">Swimming crab</name>
    <name type="synonym">Neptunus trituberculatus</name>
    <dbReference type="NCBI Taxonomy" id="210409"/>
    <lineage>
        <taxon>Eukaryota</taxon>
        <taxon>Metazoa</taxon>
        <taxon>Ecdysozoa</taxon>
        <taxon>Arthropoda</taxon>
        <taxon>Crustacea</taxon>
        <taxon>Multicrustacea</taxon>
        <taxon>Malacostraca</taxon>
        <taxon>Eumalacostraca</taxon>
        <taxon>Eucarida</taxon>
        <taxon>Decapoda</taxon>
        <taxon>Pleocyemata</taxon>
        <taxon>Brachyura</taxon>
        <taxon>Eubrachyura</taxon>
        <taxon>Portunoidea</taxon>
        <taxon>Portunidae</taxon>
        <taxon>Portuninae</taxon>
        <taxon>Portunus</taxon>
    </lineage>
</organism>
<evidence type="ECO:0000313" key="2">
    <source>
        <dbReference type="Proteomes" id="UP000324222"/>
    </source>
</evidence>